<dbReference type="InterPro" id="IPR023577">
    <property type="entry name" value="CYTH_domain"/>
</dbReference>
<dbReference type="PROSITE" id="PS51707">
    <property type="entry name" value="CYTH"/>
    <property type="match status" value="1"/>
</dbReference>
<accession>A0A2A2LRG0</accession>
<dbReference type="Gene3D" id="2.40.320.10">
    <property type="entry name" value="Hypothetical Protein Pfu-838710-001"/>
    <property type="match status" value="1"/>
</dbReference>
<evidence type="ECO:0000259" key="1">
    <source>
        <dbReference type="PROSITE" id="PS51707"/>
    </source>
</evidence>
<reference evidence="2 3" key="1">
    <citation type="journal article" date="2017" name="Curr. Biol.">
        <title>Genome architecture and evolution of a unichromosomal asexual nematode.</title>
        <authorList>
            <person name="Fradin H."/>
            <person name="Zegar C."/>
            <person name="Gutwein M."/>
            <person name="Lucas J."/>
            <person name="Kovtun M."/>
            <person name="Corcoran D."/>
            <person name="Baugh L.R."/>
            <person name="Kiontke K."/>
            <person name="Gunsalus K."/>
            <person name="Fitch D.H."/>
            <person name="Piano F."/>
        </authorList>
    </citation>
    <scope>NUCLEOTIDE SEQUENCE [LARGE SCALE GENOMIC DNA]</scope>
    <source>
        <strain evidence="2">PF1309</strain>
    </source>
</reference>
<dbReference type="OrthoDB" id="6159137at2759"/>
<comment type="caution">
    <text evidence="2">The sequence shown here is derived from an EMBL/GenBank/DDBJ whole genome shotgun (WGS) entry which is preliminary data.</text>
</comment>
<evidence type="ECO:0000313" key="3">
    <source>
        <dbReference type="Proteomes" id="UP000218231"/>
    </source>
</evidence>
<dbReference type="GO" id="GO:0016462">
    <property type="term" value="F:pyrophosphatase activity"/>
    <property type="evidence" value="ECO:0007669"/>
    <property type="project" value="UniProtKB-ARBA"/>
</dbReference>
<dbReference type="EMBL" id="LIAE01006513">
    <property type="protein sequence ID" value="PAV88547.1"/>
    <property type="molecule type" value="Genomic_DNA"/>
</dbReference>
<organism evidence="2 3">
    <name type="scientific">Diploscapter pachys</name>
    <dbReference type="NCBI Taxonomy" id="2018661"/>
    <lineage>
        <taxon>Eukaryota</taxon>
        <taxon>Metazoa</taxon>
        <taxon>Ecdysozoa</taxon>
        <taxon>Nematoda</taxon>
        <taxon>Chromadorea</taxon>
        <taxon>Rhabditida</taxon>
        <taxon>Rhabditina</taxon>
        <taxon>Rhabditomorpha</taxon>
        <taxon>Rhabditoidea</taxon>
        <taxon>Rhabditidae</taxon>
        <taxon>Diploscapter</taxon>
    </lineage>
</organism>
<dbReference type="InterPro" id="IPR033469">
    <property type="entry name" value="CYTH-like_dom_sf"/>
</dbReference>
<dbReference type="Proteomes" id="UP000218231">
    <property type="component" value="Unassembled WGS sequence"/>
</dbReference>
<protein>
    <recommendedName>
        <fullName evidence="1">CYTH domain-containing protein</fullName>
    </recommendedName>
</protein>
<name>A0A2A2LRG0_9BILA</name>
<proteinExistence type="predicted"/>
<dbReference type="PANTHER" id="PTHR21028">
    <property type="entry name" value="SI:CH211-156B7.4"/>
    <property type="match status" value="1"/>
</dbReference>
<sequence>MSRNLEIKASVKDLNKLLELARKLTGTDGKVLIQYDVFFNSPKERLKLREVVEDGKKNIELIWYARPDTAGPKLSDYNKVGFSEEQGQEMKKLLSNSMGVKGEVRKKRHLFIYEQTRIHVDEVEELGNFMELEVCLKPEETVEQGTRIAEFIRNELQIPESDLLTSAYMDMLQA</sequence>
<dbReference type="SUPFAM" id="SSF55154">
    <property type="entry name" value="CYTH-like phosphatases"/>
    <property type="match status" value="1"/>
</dbReference>
<dbReference type="SMART" id="SM01118">
    <property type="entry name" value="CYTH"/>
    <property type="match status" value="1"/>
</dbReference>
<gene>
    <name evidence="2" type="ORF">WR25_21839</name>
</gene>
<feature type="domain" description="CYTH" evidence="1">
    <location>
        <begin position="2"/>
        <end position="174"/>
    </location>
</feature>
<evidence type="ECO:0000313" key="2">
    <source>
        <dbReference type="EMBL" id="PAV88547.1"/>
    </source>
</evidence>
<dbReference type="Pfam" id="PF01928">
    <property type="entry name" value="CYTH"/>
    <property type="match status" value="1"/>
</dbReference>
<dbReference type="InterPro" id="IPR008173">
    <property type="entry name" value="Adenylyl_cyclase_CyaB"/>
</dbReference>
<dbReference type="CDD" id="cd07890">
    <property type="entry name" value="CYTH-like_AC_IV-like"/>
    <property type="match status" value="1"/>
</dbReference>
<keyword evidence="3" id="KW-1185">Reference proteome</keyword>
<dbReference type="AlphaFoldDB" id="A0A2A2LRG0"/>
<dbReference type="STRING" id="2018661.A0A2A2LRG0"/>
<dbReference type="PANTHER" id="PTHR21028:SF2">
    <property type="entry name" value="CYTH DOMAIN-CONTAINING PROTEIN"/>
    <property type="match status" value="1"/>
</dbReference>